<evidence type="ECO:0000259" key="6">
    <source>
        <dbReference type="PROSITE" id="PS51471"/>
    </source>
</evidence>
<dbReference type="PANTHER" id="PTHR47991">
    <property type="entry name" value="OXOGLUTARATE/IRON-DEPENDENT DIOXYGENASE"/>
    <property type="match status" value="1"/>
</dbReference>
<dbReference type="InterPro" id="IPR044861">
    <property type="entry name" value="IPNS-like_FE2OG_OXY"/>
</dbReference>
<dbReference type="PROSITE" id="PS51471">
    <property type="entry name" value="FE2OG_OXY"/>
    <property type="match status" value="1"/>
</dbReference>
<dbReference type="InterPro" id="IPR050295">
    <property type="entry name" value="Plant_2OG-oxidoreductases"/>
</dbReference>
<keyword evidence="8" id="KW-1185">Reference proteome</keyword>
<comment type="similarity">
    <text evidence="1 5">Belongs to the iron/ascorbate-dependent oxidoreductase family.</text>
</comment>
<dbReference type="InterPro" id="IPR026992">
    <property type="entry name" value="DIOX_N"/>
</dbReference>
<keyword evidence="3 5" id="KW-0560">Oxidoreductase</keyword>
<protein>
    <recommendedName>
        <fullName evidence="6">Fe2OG dioxygenase domain-containing protein</fullName>
    </recommendedName>
</protein>
<keyword evidence="4 5" id="KW-0408">Iron</keyword>
<sequence length="323" mass="35841">MGDLHESIPEGVVSLPVIDLSLDRDQVSRAILDAGKNIGFFQVINHGVTEQAMRDMEATCREFFALPAEDKAAFYSEDNKKTNRYFSGSTYQTGGNKYWMDCLRLGCSIPVGDSKNNWPDKPQNLREVIETFTVLTRDMGMELLRLLCDGMGLRTDYFDGNLGGADVIVTLNHYPACPDPSTMIGLPPHCDRNLLSLLLPSTVPGLQFSHNGQWIDVQPLPNAFIVNFGLPLEVVTNGMLKSIEHRVVTNTTMARTSVGTFITPTKDCLITPAEEFLGEENPPRYHAVNYGDFNRIHSIAKHGLSSVKTTDLKKIEESLSTQT</sequence>
<gene>
    <name evidence="7" type="ORF">QYE76_003394</name>
</gene>
<dbReference type="Pfam" id="PF03171">
    <property type="entry name" value="2OG-FeII_Oxy"/>
    <property type="match status" value="1"/>
</dbReference>
<feature type="domain" description="Fe2OG dioxygenase" evidence="6">
    <location>
        <begin position="164"/>
        <end position="264"/>
    </location>
</feature>
<name>A0AAD8RQ64_LOLMU</name>
<dbReference type="Proteomes" id="UP001231189">
    <property type="component" value="Unassembled WGS sequence"/>
</dbReference>
<evidence type="ECO:0000256" key="1">
    <source>
        <dbReference type="ARBA" id="ARBA00008056"/>
    </source>
</evidence>
<dbReference type="GO" id="GO:0046872">
    <property type="term" value="F:metal ion binding"/>
    <property type="evidence" value="ECO:0007669"/>
    <property type="project" value="UniProtKB-KW"/>
</dbReference>
<dbReference type="EMBL" id="JAUUTY010000005">
    <property type="protein sequence ID" value="KAK1629079.1"/>
    <property type="molecule type" value="Genomic_DNA"/>
</dbReference>
<dbReference type="GO" id="GO:0016491">
    <property type="term" value="F:oxidoreductase activity"/>
    <property type="evidence" value="ECO:0007669"/>
    <property type="project" value="UniProtKB-KW"/>
</dbReference>
<dbReference type="Pfam" id="PF14226">
    <property type="entry name" value="DIOX_N"/>
    <property type="match status" value="1"/>
</dbReference>
<evidence type="ECO:0000256" key="4">
    <source>
        <dbReference type="ARBA" id="ARBA00023004"/>
    </source>
</evidence>
<dbReference type="AlphaFoldDB" id="A0AAD8RQ64"/>
<evidence type="ECO:0000256" key="5">
    <source>
        <dbReference type="RuleBase" id="RU003682"/>
    </source>
</evidence>
<dbReference type="InterPro" id="IPR027443">
    <property type="entry name" value="IPNS-like_sf"/>
</dbReference>
<reference evidence="7" key="1">
    <citation type="submission" date="2023-07" db="EMBL/GenBank/DDBJ databases">
        <title>A chromosome-level genome assembly of Lolium multiflorum.</title>
        <authorList>
            <person name="Chen Y."/>
            <person name="Copetti D."/>
            <person name="Kolliker R."/>
            <person name="Studer B."/>
        </authorList>
    </citation>
    <scope>NUCLEOTIDE SEQUENCE</scope>
    <source>
        <strain evidence="7">02402/16</strain>
        <tissue evidence="7">Leaf</tissue>
    </source>
</reference>
<dbReference type="InterPro" id="IPR005123">
    <property type="entry name" value="Oxoglu/Fe-dep_dioxygenase_dom"/>
</dbReference>
<evidence type="ECO:0000313" key="7">
    <source>
        <dbReference type="EMBL" id="KAK1629079.1"/>
    </source>
</evidence>
<proteinExistence type="inferred from homology"/>
<evidence type="ECO:0000256" key="2">
    <source>
        <dbReference type="ARBA" id="ARBA00022723"/>
    </source>
</evidence>
<accession>A0AAD8RQ64</accession>
<keyword evidence="2 5" id="KW-0479">Metal-binding</keyword>
<organism evidence="7 8">
    <name type="scientific">Lolium multiflorum</name>
    <name type="common">Italian ryegrass</name>
    <name type="synonym">Lolium perenne subsp. multiflorum</name>
    <dbReference type="NCBI Taxonomy" id="4521"/>
    <lineage>
        <taxon>Eukaryota</taxon>
        <taxon>Viridiplantae</taxon>
        <taxon>Streptophyta</taxon>
        <taxon>Embryophyta</taxon>
        <taxon>Tracheophyta</taxon>
        <taxon>Spermatophyta</taxon>
        <taxon>Magnoliopsida</taxon>
        <taxon>Liliopsida</taxon>
        <taxon>Poales</taxon>
        <taxon>Poaceae</taxon>
        <taxon>BOP clade</taxon>
        <taxon>Pooideae</taxon>
        <taxon>Poodae</taxon>
        <taxon>Poeae</taxon>
        <taxon>Poeae Chloroplast Group 2 (Poeae type)</taxon>
        <taxon>Loliodinae</taxon>
        <taxon>Loliinae</taxon>
        <taxon>Lolium</taxon>
    </lineage>
</organism>
<dbReference type="Gene3D" id="2.60.120.330">
    <property type="entry name" value="B-lactam Antibiotic, Isopenicillin N Synthase, Chain"/>
    <property type="match status" value="1"/>
</dbReference>
<comment type="caution">
    <text evidence="7">The sequence shown here is derived from an EMBL/GenBank/DDBJ whole genome shotgun (WGS) entry which is preliminary data.</text>
</comment>
<evidence type="ECO:0000313" key="8">
    <source>
        <dbReference type="Proteomes" id="UP001231189"/>
    </source>
</evidence>
<dbReference type="SUPFAM" id="SSF51197">
    <property type="entry name" value="Clavaminate synthase-like"/>
    <property type="match status" value="1"/>
</dbReference>
<evidence type="ECO:0000256" key="3">
    <source>
        <dbReference type="ARBA" id="ARBA00023002"/>
    </source>
</evidence>